<gene>
    <name evidence="1" type="ORF">D8780_14415</name>
</gene>
<reference evidence="1 2" key="1">
    <citation type="submission" date="2018-10" db="EMBL/GenBank/DDBJ databases">
        <title>Notoacmeibacter sp. M2BS9Y-3-1, whole genome shotgun sequence.</title>
        <authorList>
            <person name="Tuo L."/>
        </authorList>
    </citation>
    <scope>NUCLEOTIDE SEQUENCE [LARGE SCALE GENOMIC DNA]</scope>
    <source>
        <strain evidence="1 2">M2BS9Y-3-1</strain>
    </source>
</reference>
<dbReference type="RefSeq" id="WP_121646225.1">
    <property type="nucleotide sequence ID" value="NZ_RCWN01000001.1"/>
</dbReference>
<sequence>MSEADSVVELQSRVAELERELETLSTLATEQAHSIASLENKLMVLIQRFLVVESQSGGDVPIDKPPHW</sequence>
<name>A0A3L7JEP1_9HYPH</name>
<accession>A0A3L7JEP1</accession>
<protein>
    <recommendedName>
        <fullName evidence="3">SlyX family protein</fullName>
    </recommendedName>
</protein>
<dbReference type="Proteomes" id="UP000281094">
    <property type="component" value="Unassembled WGS sequence"/>
</dbReference>
<organism evidence="1 2">
    <name type="scientific">Notoacmeibacter ruber</name>
    <dbReference type="NCBI Taxonomy" id="2670375"/>
    <lineage>
        <taxon>Bacteria</taxon>
        <taxon>Pseudomonadati</taxon>
        <taxon>Pseudomonadota</taxon>
        <taxon>Alphaproteobacteria</taxon>
        <taxon>Hyphomicrobiales</taxon>
        <taxon>Notoacmeibacteraceae</taxon>
        <taxon>Notoacmeibacter</taxon>
    </lineage>
</organism>
<comment type="caution">
    <text evidence="1">The sequence shown here is derived from an EMBL/GenBank/DDBJ whole genome shotgun (WGS) entry which is preliminary data.</text>
</comment>
<evidence type="ECO:0000313" key="1">
    <source>
        <dbReference type="EMBL" id="RLQ89258.1"/>
    </source>
</evidence>
<evidence type="ECO:0008006" key="3">
    <source>
        <dbReference type="Google" id="ProtNLM"/>
    </source>
</evidence>
<dbReference type="InterPro" id="IPR007236">
    <property type="entry name" value="SlyX"/>
</dbReference>
<proteinExistence type="predicted"/>
<evidence type="ECO:0000313" key="2">
    <source>
        <dbReference type="Proteomes" id="UP000281094"/>
    </source>
</evidence>
<dbReference type="EMBL" id="RCWN01000001">
    <property type="protein sequence ID" value="RLQ89258.1"/>
    <property type="molecule type" value="Genomic_DNA"/>
</dbReference>
<dbReference type="Pfam" id="PF04102">
    <property type="entry name" value="SlyX"/>
    <property type="match status" value="1"/>
</dbReference>
<dbReference type="AlphaFoldDB" id="A0A3L7JEP1"/>
<keyword evidence="2" id="KW-1185">Reference proteome</keyword>